<feature type="compositionally biased region" description="Acidic residues" evidence="1">
    <location>
        <begin position="293"/>
        <end position="305"/>
    </location>
</feature>
<feature type="region of interest" description="Disordered" evidence="1">
    <location>
        <begin position="154"/>
        <end position="189"/>
    </location>
</feature>
<protein>
    <submittedName>
        <fullName evidence="2">Uncharacterized protein</fullName>
    </submittedName>
</protein>
<feature type="compositionally biased region" description="Acidic residues" evidence="1">
    <location>
        <begin position="248"/>
        <end position="264"/>
    </location>
</feature>
<accession>A0AAD5TSN5</accession>
<proteinExistence type="predicted"/>
<reference evidence="2" key="1">
    <citation type="submission" date="2020-05" db="EMBL/GenBank/DDBJ databases">
        <title>Phylogenomic resolution of chytrid fungi.</title>
        <authorList>
            <person name="Stajich J.E."/>
            <person name="Amses K."/>
            <person name="Simmons R."/>
            <person name="Seto K."/>
            <person name="Myers J."/>
            <person name="Bonds A."/>
            <person name="Quandt C.A."/>
            <person name="Barry K."/>
            <person name="Liu P."/>
            <person name="Grigoriev I."/>
            <person name="Longcore J.E."/>
            <person name="James T.Y."/>
        </authorList>
    </citation>
    <scope>NUCLEOTIDE SEQUENCE</scope>
    <source>
        <strain evidence="2">JEL0379</strain>
    </source>
</reference>
<keyword evidence="3" id="KW-1185">Reference proteome</keyword>
<evidence type="ECO:0000313" key="3">
    <source>
        <dbReference type="Proteomes" id="UP001212152"/>
    </source>
</evidence>
<dbReference type="Proteomes" id="UP001212152">
    <property type="component" value="Unassembled WGS sequence"/>
</dbReference>
<dbReference type="EMBL" id="JADGJQ010000004">
    <property type="protein sequence ID" value="KAJ3184202.1"/>
    <property type="molecule type" value="Genomic_DNA"/>
</dbReference>
<feature type="region of interest" description="Disordered" evidence="1">
    <location>
        <begin position="201"/>
        <end position="305"/>
    </location>
</feature>
<gene>
    <name evidence="2" type="ORF">HDU87_005048</name>
</gene>
<feature type="compositionally biased region" description="Acidic residues" evidence="1">
    <location>
        <begin position="210"/>
        <end position="220"/>
    </location>
</feature>
<name>A0AAD5TSN5_9FUNG</name>
<evidence type="ECO:0000256" key="1">
    <source>
        <dbReference type="SAM" id="MobiDB-lite"/>
    </source>
</evidence>
<organism evidence="2 3">
    <name type="scientific">Geranomyces variabilis</name>
    <dbReference type="NCBI Taxonomy" id="109894"/>
    <lineage>
        <taxon>Eukaryota</taxon>
        <taxon>Fungi</taxon>
        <taxon>Fungi incertae sedis</taxon>
        <taxon>Chytridiomycota</taxon>
        <taxon>Chytridiomycota incertae sedis</taxon>
        <taxon>Chytridiomycetes</taxon>
        <taxon>Spizellomycetales</taxon>
        <taxon>Powellomycetaceae</taxon>
        <taxon>Geranomyces</taxon>
    </lineage>
</organism>
<dbReference type="AlphaFoldDB" id="A0AAD5TSN5"/>
<sequence>MPHDYDVEVLPSHPARSLNPAHFTAADFPSEYDNSSDAFAESATYDEAPYGHYRIEKYPAPGGGALSGATQTDSMISIDIDDTAGEEMYEEPVMAAEYSQQLQQQHQQSNDAAAVLKAQQLQARRLSLDPARFPSSAPSGSKSELFATAAEQQGDMGDADNNNNNDNNDNEDSGSEGGIVDPRYTGYNDPLTAVDYVRVNDPDFVRDNNPDTEEAEELEDYSCGFEQVAGPPRRLRQSAGKEHQRGDFEDEETAPAYAEDEENGWEVGLSRREHDVEFQDVAGQDWGDQPMTPDDDEGEDPRENL</sequence>
<evidence type="ECO:0000313" key="2">
    <source>
        <dbReference type="EMBL" id="KAJ3184202.1"/>
    </source>
</evidence>
<comment type="caution">
    <text evidence="2">The sequence shown here is derived from an EMBL/GenBank/DDBJ whole genome shotgun (WGS) entry which is preliminary data.</text>
</comment>